<protein>
    <submittedName>
        <fullName evidence="1">Uncharacterized protein</fullName>
    </submittedName>
</protein>
<dbReference type="Proteomes" id="UP000886856">
    <property type="component" value="Unassembled WGS sequence"/>
</dbReference>
<evidence type="ECO:0000313" key="1">
    <source>
        <dbReference type="EMBL" id="HJA90102.1"/>
    </source>
</evidence>
<reference evidence="1" key="1">
    <citation type="journal article" date="2021" name="PeerJ">
        <title>Extensive microbial diversity within the chicken gut microbiome revealed by metagenomics and culture.</title>
        <authorList>
            <person name="Gilroy R."/>
            <person name="Ravi A."/>
            <person name="Getino M."/>
            <person name="Pursley I."/>
            <person name="Horton D.L."/>
            <person name="Alikhan N.F."/>
            <person name="Baker D."/>
            <person name="Gharbi K."/>
            <person name="Hall N."/>
            <person name="Watson M."/>
            <person name="Adriaenssens E.M."/>
            <person name="Foster-Nyarko E."/>
            <person name="Jarju S."/>
            <person name="Secka A."/>
            <person name="Antonio M."/>
            <person name="Oren A."/>
            <person name="Chaudhuri R.R."/>
            <person name="La Ragione R."/>
            <person name="Hildebrand F."/>
            <person name="Pallen M.J."/>
        </authorList>
    </citation>
    <scope>NUCLEOTIDE SEQUENCE</scope>
    <source>
        <strain evidence="1">CHK171-505</strain>
    </source>
</reference>
<comment type="caution">
    <text evidence="1">The sequence shown here is derived from an EMBL/GenBank/DDBJ whole genome shotgun (WGS) entry which is preliminary data.</text>
</comment>
<proteinExistence type="predicted"/>
<evidence type="ECO:0000313" key="2">
    <source>
        <dbReference type="Proteomes" id="UP000886856"/>
    </source>
</evidence>
<dbReference type="AlphaFoldDB" id="A0A9D2KW82"/>
<dbReference type="EMBL" id="DWYW01000107">
    <property type="protein sequence ID" value="HJA90102.1"/>
    <property type="molecule type" value="Genomic_DNA"/>
</dbReference>
<accession>A0A9D2KW82</accession>
<name>A0A9D2KW82_9LACT</name>
<organism evidence="1 2">
    <name type="scientific">Candidatus Jeotgalibaca merdavium</name>
    <dbReference type="NCBI Taxonomy" id="2838627"/>
    <lineage>
        <taxon>Bacteria</taxon>
        <taxon>Bacillati</taxon>
        <taxon>Bacillota</taxon>
        <taxon>Bacilli</taxon>
        <taxon>Lactobacillales</taxon>
        <taxon>Carnobacteriaceae</taxon>
        <taxon>Jeotgalibaca</taxon>
    </lineage>
</organism>
<sequence>MNKRQKKKNTKKALINYLDGVASKQDLHVLETYGKKFVKQKYNLDKESILFINKKSDLIGSAFRRTMIRAGEYAGILAASFKKAFQNTFDGYFKQEEK</sequence>
<reference evidence="1" key="2">
    <citation type="submission" date="2021-04" db="EMBL/GenBank/DDBJ databases">
        <authorList>
            <person name="Gilroy R."/>
        </authorList>
    </citation>
    <scope>NUCLEOTIDE SEQUENCE</scope>
    <source>
        <strain evidence="1">CHK171-505</strain>
    </source>
</reference>
<gene>
    <name evidence="1" type="ORF">H9948_04850</name>
</gene>